<protein>
    <recommendedName>
        <fullName evidence="2">Mitogen-activated protein kinase-binding protein 1</fullName>
    </recommendedName>
</protein>
<dbReference type="PANTHER" id="PTHR44813">
    <property type="entry name" value="MITOGEN-ACTIVATED PROTEIN KINASE-BINDING PROTEIN 1"/>
    <property type="match status" value="1"/>
</dbReference>
<name>A0A7R9G178_TIMSH</name>
<proteinExistence type="predicted"/>
<dbReference type="Pfam" id="PF00400">
    <property type="entry name" value="WD40"/>
    <property type="match status" value="1"/>
</dbReference>
<accession>A0A7R9G178</accession>
<dbReference type="EMBL" id="OC003300">
    <property type="protein sequence ID" value="CAD7263107.1"/>
    <property type="molecule type" value="Genomic_DNA"/>
</dbReference>
<dbReference type="InterPro" id="IPR001680">
    <property type="entry name" value="WD40_rpt"/>
</dbReference>
<dbReference type="Gene3D" id="2.130.10.10">
    <property type="entry name" value="YVTN repeat-like/Quinoprotein amine dehydrogenase"/>
    <property type="match status" value="1"/>
</dbReference>
<reference evidence="1" key="1">
    <citation type="submission" date="2020-11" db="EMBL/GenBank/DDBJ databases">
        <authorList>
            <person name="Tran Van P."/>
        </authorList>
    </citation>
    <scope>NUCLEOTIDE SEQUENCE</scope>
</reference>
<dbReference type="AlphaFoldDB" id="A0A7R9G178"/>
<dbReference type="SMART" id="SM00320">
    <property type="entry name" value="WD40"/>
    <property type="match status" value="2"/>
</dbReference>
<dbReference type="InterPro" id="IPR015943">
    <property type="entry name" value="WD40/YVTN_repeat-like_dom_sf"/>
</dbReference>
<dbReference type="SUPFAM" id="SSF50978">
    <property type="entry name" value="WD40 repeat-like"/>
    <property type="match status" value="1"/>
</dbReference>
<evidence type="ECO:0008006" key="2">
    <source>
        <dbReference type="Google" id="ProtNLM"/>
    </source>
</evidence>
<gene>
    <name evidence="1" type="ORF">TSIB3V08_LOCUS7196</name>
</gene>
<organism evidence="1">
    <name type="scientific">Timema shepardi</name>
    <name type="common">Walking stick</name>
    <dbReference type="NCBI Taxonomy" id="629360"/>
    <lineage>
        <taxon>Eukaryota</taxon>
        <taxon>Metazoa</taxon>
        <taxon>Ecdysozoa</taxon>
        <taxon>Arthropoda</taxon>
        <taxon>Hexapoda</taxon>
        <taxon>Insecta</taxon>
        <taxon>Pterygota</taxon>
        <taxon>Neoptera</taxon>
        <taxon>Polyneoptera</taxon>
        <taxon>Phasmatodea</taxon>
        <taxon>Timematodea</taxon>
        <taxon>Timematoidea</taxon>
        <taxon>Timematidae</taxon>
        <taxon>Timema</taxon>
    </lineage>
</organism>
<dbReference type="InterPro" id="IPR036322">
    <property type="entry name" value="WD40_repeat_dom_sf"/>
</dbReference>
<evidence type="ECO:0000313" key="1">
    <source>
        <dbReference type="EMBL" id="CAD7263107.1"/>
    </source>
</evidence>
<sequence length="317" mass="34609">MNTSSLAGKVIRAPSLKRGKNGEASLGEKVKLERVLGLTVSSNAALDCDPDTELVVYPAGCTVVLFNPIKNRQSHLLNSSRKTITCLALSPDGHYLVTGECGHLPLVRVWDLHEEGSPGVQVAELPSHKYGINCVIKEAVPLMGRSAILGEQRNNYFCDVACGHGKTGDSTHMAVHPMNAKYPDAIALAYDPQNCKLTCIYNDHSMYIWDVRDIKRVVPKYGMAKTIDTAGTLLSASTILPNSAGTSLLGPSKGHNYDKRRKWTTSDIQSGNILALKEISLSNMSRIQVKAEPHRFLDAYKGVVICYDLDCITIEEI</sequence>
<dbReference type="PANTHER" id="PTHR44813:SF1">
    <property type="entry name" value="MITOGEN-ACTIVATED PROTEIN KINASE-BINDING PROTEIN 1"/>
    <property type="match status" value="1"/>
</dbReference>
<dbReference type="InterPro" id="IPR055292">
    <property type="entry name" value="MABP1"/>
</dbReference>